<evidence type="ECO:0000256" key="3">
    <source>
        <dbReference type="ARBA" id="ARBA00020392"/>
    </source>
</evidence>
<sequence length="148" mass="17426">MAVARSQRLKIVLTLAERDQQKCAQLLGQARERLQQGQQQVEQLNAYQLEYRVQLKTRGQQGISAGSWLGQQQFIAKLENAIGQQQQTLQKQQQELERYLQAWRKAQARTDALRKWLQRLQQHENLQLSRQEQKQLDELVSFYQRAPA</sequence>
<dbReference type="EMBL" id="JBHLZN010000005">
    <property type="protein sequence ID" value="MFB9887572.1"/>
    <property type="molecule type" value="Genomic_DNA"/>
</dbReference>
<dbReference type="InterPro" id="IPR053716">
    <property type="entry name" value="Flag_assembly_chemotaxis_eff"/>
</dbReference>
<keyword evidence="4" id="KW-0813">Transport</keyword>
<dbReference type="InterPro" id="IPR018006">
    <property type="entry name" value="Flag_FliJ_proteobac"/>
</dbReference>
<dbReference type="PRINTS" id="PR01004">
    <property type="entry name" value="FLGFLIJ"/>
</dbReference>
<evidence type="ECO:0000256" key="6">
    <source>
        <dbReference type="ARBA" id="ARBA00022500"/>
    </source>
</evidence>
<keyword evidence="12" id="KW-0966">Cell projection</keyword>
<evidence type="ECO:0000256" key="8">
    <source>
        <dbReference type="ARBA" id="ARBA00022927"/>
    </source>
</evidence>
<organism evidence="12 13">
    <name type="scientific">Balneatrix alpica</name>
    <dbReference type="NCBI Taxonomy" id="75684"/>
    <lineage>
        <taxon>Bacteria</taxon>
        <taxon>Pseudomonadati</taxon>
        <taxon>Pseudomonadota</taxon>
        <taxon>Gammaproteobacteria</taxon>
        <taxon>Oceanospirillales</taxon>
        <taxon>Balneatrichaceae</taxon>
        <taxon>Balneatrix</taxon>
    </lineage>
</organism>
<proteinExistence type="inferred from homology"/>
<comment type="caution">
    <text evidence="12">The sequence shown here is derived from an EMBL/GenBank/DDBJ whole genome shotgun (WGS) entry which is preliminary data.</text>
</comment>
<keyword evidence="10" id="KW-1006">Bacterial flagellum protein export</keyword>
<evidence type="ECO:0000256" key="2">
    <source>
        <dbReference type="ARBA" id="ARBA00010004"/>
    </source>
</evidence>
<keyword evidence="7" id="KW-1005">Bacterial flagellum biogenesis</keyword>
<evidence type="ECO:0000256" key="1">
    <source>
        <dbReference type="ARBA" id="ARBA00004413"/>
    </source>
</evidence>
<keyword evidence="9" id="KW-0472">Membrane</keyword>
<keyword evidence="6" id="KW-0145">Chemotaxis</keyword>
<feature type="coiled-coil region" evidence="11">
    <location>
        <begin position="75"/>
        <end position="109"/>
    </location>
</feature>
<dbReference type="InterPro" id="IPR052570">
    <property type="entry name" value="FliJ"/>
</dbReference>
<protein>
    <recommendedName>
        <fullName evidence="3">Flagellar FliJ protein</fullName>
    </recommendedName>
</protein>
<dbReference type="InterPro" id="IPR012823">
    <property type="entry name" value="Flagell_FliJ"/>
</dbReference>
<keyword evidence="13" id="KW-1185">Reference proteome</keyword>
<gene>
    <name evidence="12" type="primary">fliJ</name>
    <name evidence="12" type="ORF">ACFFLH_14215</name>
</gene>
<keyword evidence="8" id="KW-0653">Protein transport</keyword>
<keyword evidence="5" id="KW-1003">Cell membrane</keyword>
<reference evidence="12 13" key="1">
    <citation type="submission" date="2024-09" db="EMBL/GenBank/DDBJ databases">
        <authorList>
            <person name="Sun Q."/>
            <person name="Mori K."/>
        </authorList>
    </citation>
    <scope>NUCLEOTIDE SEQUENCE [LARGE SCALE GENOMIC DNA]</scope>
    <source>
        <strain evidence="12 13">ATCC 51285</strain>
    </source>
</reference>
<dbReference type="PANTHER" id="PTHR38786:SF1">
    <property type="entry name" value="FLAGELLAR FLIJ PROTEIN"/>
    <property type="match status" value="1"/>
</dbReference>
<evidence type="ECO:0000313" key="12">
    <source>
        <dbReference type="EMBL" id="MFB9887572.1"/>
    </source>
</evidence>
<evidence type="ECO:0000256" key="9">
    <source>
        <dbReference type="ARBA" id="ARBA00023136"/>
    </source>
</evidence>
<dbReference type="Pfam" id="PF02050">
    <property type="entry name" value="FliJ"/>
    <property type="match status" value="1"/>
</dbReference>
<name>A0ABV5ZE80_9GAMM</name>
<keyword evidence="12" id="KW-0282">Flagellum</keyword>
<dbReference type="Proteomes" id="UP001589628">
    <property type="component" value="Unassembled WGS sequence"/>
</dbReference>
<keyword evidence="11" id="KW-0175">Coiled coil</keyword>
<dbReference type="NCBIfam" id="TIGR02473">
    <property type="entry name" value="flagell_FliJ"/>
    <property type="match status" value="1"/>
</dbReference>
<evidence type="ECO:0000256" key="7">
    <source>
        <dbReference type="ARBA" id="ARBA00022795"/>
    </source>
</evidence>
<comment type="subcellular location">
    <subcellularLocation>
        <location evidence="1">Cell membrane</location>
        <topology evidence="1">Peripheral membrane protein</topology>
        <orientation evidence="1">Cytoplasmic side</orientation>
    </subcellularLocation>
</comment>
<dbReference type="Gene3D" id="1.10.287.1700">
    <property type="match status" value="1"/>
</dbReference>
<evidence type="ECO:0000256" key="11">
    <source>
        <dbReference type="SAM" id="Coils"/>
    </source>
</evidence>
<evidence type="ECO:0000313" key="13">
    <source>
        <dbReference type="Proteomes" id="UP001589628"/>
    </source>
</evidence>
<comment type="similarity">
    <text evidence="2">Belongs to the FliJ family.</text>
</comment>
<evidence type="ECO:0000256" key="5">
    <source>
        <dbReference type="ARBA" id="ARBA00022475"/>
    </source>
</evidence>
<evidence type="ECO:0000256" key="10">
    <source>
        <dbReference type="ARBA" id="ARBA00023225"/>
    </source>
</evidence>
<accession>A0ABV5ZE80</accession>
<evidence type="ECO:0000256" key="4">
    <source>
        <dbReference type="ARBA" id="ARBA00022448"/>
    </source>
</evidence>
<dbReference type="RefSeq" id="WP_027312732.1">
    <property type="nucleotide sequence ID" value="NZ_JBHLZN010000005.1"/>
</dbReference>
<dbReference type="PANTHER" id="PTHR38786">
    <property type="entry name" value="FLAGELLAR FLIJ PROTEIN"/>
    <property type="match status" value="1"/>
</dbReference>
<keyword evidence="12" id="KW-0969">Cilium</keyword>